<dbReference type="RefSeq" id="WP_008716129.1">
    <property type="nucleotide sequence ID" value="NZ_JBBMFM010000133.1"/>
</dbReference>
<evidence type="ECO:0000259" key="1">
    <source>
        <dbReference type="Pfam" id="PF11738"/>
    </source>
</evidence>
<proteinExistence type="predicted"/>
<dbReference type="Gene3D" id="3.30.565.40">
    <property type="entry name" value="Fervidobacterium nodosum Rt17-B1 like"/>
    <property type="match status" value="1"/>
</dbReference>
<dbReference type="InterPro" id="IPR021729">
    <property type="entry name" value="DUF3298"/>
</dbReference>
<reference evidence="3 4" key="1">
    <citation type="submission" date="2024-03" db="EMBL/GenBank/DDBJ databases">
        <title>Human intestinal bacterial collection.</title>
        <authorList>
            <person name="Pauvert C."/>
            <person name="Hitch T.C.A."/>
            <person name="Clavel T."/>
        </authorList>
    </citation>
    <scope>NUCLEOTIDE SEQUENCE [LARGE SCALE GENOMIC DNA]</scope>
    <source>
        <strain evidence="3 4">CLA-SR-H021</strain>
    </source>
</reference>
<organism evidence="3 4">
    <name type="scientific">Enterocloster hominis</name>
    <name type="common">ex Hitch et al. 2024</name>
    <dbReference type="NCBI Taxonomy" id="1917870"/>
    <lineage>
        <taxon>Bacteria</taxon>
        <taxon>Bacillati</taxon>
        <taxon>Bacillota</taxon>
        <taxon>Clostridia</taxon>
        <taxon>Lachnospirales</taxon>
        <taxon>Lachnospiraceae</taxon>
        <taxon>Enterocloster</taxon>
    </lineage>
</organism>
<comment type="caution">
    <text evidence="3">The sequence shown here is derived from an EMBL/GenBank/DDBJ whole genome shotgun (WGS) entry which is preliminary data.</text>
</comment>
<feature type="domain" description="DUF3298" evidence="1">
    <location>
        <begin position="132"/>
        <end position="171"/>
    </location>
</feature>
<accession>A0ABV1DBY8</accession>
<feature type="domain" description="Deacetylase PdaC" evidence="2">
    <location>
        <begin position="19"/>
        <end position="114"/>
    </location>
</feature>
<dbReference type="InterPro" id="IPR025303">
    <property type="entry name" value="PdaC"/>
</dbReference>
<evidence type="ECO:0000313" key="3">
    <source>
        <dbReference type="EMBL" id="MEQ2427886.1"/>
    </source>
</evidence>
<dbReference type="Pfam" id="PF13739">
    <property type="entry name" value="PdaC"/>
    <property type="match status" value="1"/>
</dbReference>
<sequence>MQTISPDTLSNILYYKDIPVFRYTIRYPVFTSDCSQTAAALINGYYADLAAGKEDYCRTVLYPQAVEAARYIPDNHPAFEMYGFTSDYTVTFNSGCISSLYRDESTYMGGAHGSVMRYSDTWDFTSGKRLQLEDFHPGNFFLVPDGIIIYYQQYDIAPYAAGIPEFLIPFSQHGPRP</sequence>
<name>A0ABV1DBY8_9FIRM</name>
<keyword evidence="4" id="KW-1185">Reference proteome</keyword>
<dbReference type="Pfam" id="PF11738">
    <property type="entry name" value="DUF3298"/>
    <property type="match status" value="1"/>
</dbReference>
<gene>
    <name evidence="3" type="ORF">WMQ36_23255</name>
</gene>
<protein>
    <submittedName>
        <fullName evidence="3">DUF3298 and DUF4163 domain-containing protein</fullName>
    </submittedName>
</protein>
<dbReference type="Proteomes" id="UP001454086">
    <property type="component" value="Unassembled WGS sequence"/>
</dbReference>
<dbReference type="EMBL" id="JBBMFM010000133">
    <property type="protein sequence ID" value="MEQ2427886.1"/>
    <property type="molecule type" value="Genomic_DNA"/>
</dbReference>
<evidence type="ECO:0000313" key="4">
    <source>
        <dbReference type="Proteomes" id="UP001454086"/>
    </source>
</evidence>
<evidence type="ECO:0000259" key="2">
    <source>
        <dbReference type="Pfam" id="PF13739"/>
    </source>
</evidence>